<reference evidence="1" key="1">
    <citation type="submission" date="2023-01" db="EMBL/GenBank/DDBJ databases">
        <authorList>
            <person name="Piombo E."/>
        </authorList>
    </citation>
    <scope>NUCLEOTIDE SEQUENCE</scope>
</reference>
<dbReference type="EMBL" id="CABFNP030001256">
    <property type="protein sequence ID" value="CAI6094399.1"/>
    <property type="molecule type" value="Genomic_DNA"/>
</dbReference>
<evidence type="ECO:0000313" key="2">
    <source>
        <dbReference type="Proteomes" id="UP001160390"/>
    </source>
</evidence>
<proteinExistence type="predicted"/>
<comment type="caution">
    <text evidence="1">The sequence shown here is derived from an EMBL/GenBank/DDBJ whole genome shotgun (WGS) entry which is preliminary data.</text>
</comment>
<evidence type="ECO:0000313" key="1">
    <source>
        <dbReference type="EMBL" id="CAI6094399.1"/>
    </source>
</evidence>
<gene>
    <name evidence="1" type="ORF">CCHLO57077_00009228</name>
</gene>
<protein>
    <submittedName>
        <fullName evidence="1">Uncharacterized protein</fullName>
    </submittedName>
</protein>
<keyword evidence="2" id="KW-1185">Reference proteome</keyword>
<dbReference type="AlphaFoldDB" id="A0AA35MD69"/>
<name>A0AA35MD69_9HYPO</name>
<dbReference type="Proteomes" id="UP001160390">
    <property type="component" value="Unassembled WGS sequence"/>
</dbReference>
<accession>A0AA35MD69</accession>
<sequence length="144" mass="16360">MAESLNFILQPSIVERGANFKRPPIIIKFENFPAGYSYFSAKICLKDENDERYLKDSLGGATIASPIFDDANNACYFKIRHTNIRAKGRFRIEVQVFGIPTNPEHGQSYLTHNCSSPIKVVSRDPEVHLSNQERALISWIKSLE</sequence>
<organism evidence="1 2">
    <name type="scientific">Clonostachys chloroleuca</name>
    <dbReference type="NCBI Taxonomy" id="1926264"/>
    <lineage>
        <taxon>Eukaryota</taxon>
        <taxon>Fungi</taxon>
        <taxon>Dikarya</taxon>
        <taxon>Ascomycota</taxon>
        <taxon>Pezizomycotina</taxon>
        <taxon>Sordariomycetes</taxon>
        <taxon>Hypocreomycetidae</taxon>
        <taxon>Hypocreales</taxon>
        <taxon>Bionectriaceae</taxon>
        <taxon>Clonostachys</taxon>
    </lineage>
</organism>